<name>A0ABT2ICV4_9FLAO</name>
<evidence type="ECO:0000313" key="2">
    <source>
        <dbReference type="EMBL" id="MCT2406442.1"/>
    </source>
</evidence>
<keyword evidence="1" id="KW-1133">Transmembrane helix</keyword>
<dbReference type="Proteomes" id="UP001142057">
    <property type="component" value="Unassembled WGS sequence"/>
</dbReference>
<feature type="transmembrane region" description="Helical" evidence="1">
    <location>
        <begin position="21"/>
        <end position="43"/>
    </location>
</feature>
<feature type="transmembrane region" description="Helical" evidence="1">
    <location>
        <begin position="130"/>
        <end position="151"/>
    </location>
</feature>
<evidence type="ECO:0000313" key="3">
    <source>
        <dbReference type="Proteomes" id="UP001142057"/>
    </source>
</evidence>
<reference evidence="2" key="1">
    <citation type="submission" date="2022-08" db="EMBL/GenBank/DDBJ databases">
        <title>Chryseobacterium antibioticum,isolated from the rhizosphere soil of Pyrola in Tibet.</title>
        <authorList>
            <person name="Kan Y."/>
        </authorList>
    </citation>
    <scope>NUCLEOTIDE SEQUENCE</scope>
    <source>
        <strain evidence="2">Pc2-12</strain>
    </source>
</reference>
<keyword evidence="1" id="KW-0472">Membrane</keyword>
<comment type="caution">
    <text evidence="2">The sequence shown here is derived from an EMBL/GenBank/DDBJ whole genome shotgun (WGS) entry which is preliminary data.</text>
</comment>
<keyword evidence="3" id="KW-1185">Reference proteome</keyword>
<feature type="transmembrane region" description="Helical" evidence="1">
    <location>
        <begin position="188"/>
        <end position="211"/>
    </location>
</feature>
<feature type="transmembrane region" description="Helical" evidence="1">
    <location>
        <begin position="93"/>
        <end position="110"/>
    </location>
</feature>
<dbReference type="EMBL" id="JANZQH010000001">
    <property type="protein sequence ID" value="MCT2406442.1"/>
    <property type="molecule type" value="Genomic_DNA"/>
</dbReference>
<dbReference type="RefSeq" id="WP_259827201.1">
    <property type="nucleotide sequence ID" value="NZ_JANZQH010000001.1"/>
</dbReference>
<sequence>MFIGHFGLSFAAKKLAPKVSLATLFIATQLPDVLWPFMLMFNIEKVAISPGYTKMNAFEFLYYPYTHSLFMGVIWGIVGALIYALIKKDIRGALIVGVCVLSHWFFDLVVHRTDLPLSPFSSYKVGFGLWNHVAATLIIESILFFGGLFTYTSITQSKNKKGSWGLAFLTALLILVTITNTFGPVPTAITMSLYITMIALIAVLVFFAGWVDKNRKVKEIK</sequence>
<feature type="transmembrane region" description="Helical" evidence="1">
    <location>
        <begin position="163"/>
        <end position="182"/>
    </location>
</feature>
<organism evidence="2 3">
    <name type="scientific">Chryseobacterium pyrolae</name>
    <dbReference type="NCBI Taxonomy" id="2987481"/>
    <lineage>
        <taxon>Bacteria</taxon>
        <taxon>Pseudomonadati</taxon>
        <taxon>Bacteroidota</taxon>
        <taxon>Flavobacteriia</taxon>
        <taxon>Flavobacteriales</taxon>
        <taxon>Weeksellaceae</taxon>
        <taxon>Chryseobacterium group</taxon>
        <taxon>Chryseobacterium</taxon>
    </lineage>
</organism>
<keyword evidence="1" id="KW-0812">Transmembrane</keyword>
<evidence type="ECO:0000256" key="1">
    <source>
        <dbReference type="SAM" id="Phobius"/>
    </source>
</evidence>
<accession>A0ABT2ICV4</accession>
<gene>
    <name evidence="2" type="ORF">NZD88_02590</name>
</gene>
<protein>
    <submittedName>
        <fullName evidence="2">Uncharacterized protein</fullName>
    </submittedName>
</protein>
<feature type="transmembrane region" description="Helical" evidence="1">
    <location>
        <begin position="63"/>
        <end position="86"/>
    </location>
</feature>
<proteinExistence type="predicted"/>